<feature type="transmembrane region" description="Helical" evidence="5">
    <location>
        <begin position="95"/>
        <end position="119"/>
    </location>
</feature>
<evidence type="ECO:0000256" key="5">
    <source>
        <dbReference type="SAM" id="Phobius"/>
    </source>
</evidence>
<keyword evidence="4 5" id="KW-0472">Membrane</keyword>
<proteinExistence type="predicted"/>
<reference evidence="7" key="1">
    <citation type="journal article" date="2019" name="Int. J. Syst. Evol. Microbiol.">
        <title>The Global Catalogue of Microorganisms (GCM) 10K type strain sequencing project: providing services to taxonomists for standard genome sequencing and annotation.</title>
        <authorList>
            <consortium name="The Broad Institute Genomics Platform"/>
            <consortium name="The Broad Institute Genome Sequencing Center for Infectious Disease"/>
            <person name="Wu L."/>
            <person name="Ma J."/>
        </authorList>
    </citation>
    <scope>NUCLEOTIDE SEQUENCE [LARGE SCALE GENOMIC DNA]</scope>
    <source>
        <strain evidence="7">CGMCC 4.7357</strain>
    </source>
</reference>
<evidence type="ECO:0000256" key="2">
    <source>
        <dbReference type="ARBA" id="ARBA00022692"/>
    </source>
</evidence>
<dbReference type="Pfam" id="PF02674">
    <property type="entry name" value="Colicin_V"/>
    <property type="match status" value="1"/>
</dbReference>
<dbReference type="RefSeq" id="WP_380077843.1">
    <property type="nucleotide sequence ID" value="NZ_JBHSGO010000048.1"/>
</dbReference>
<keyword evidence="7" id="KW-1185">Reference proteome</keyword>
<feature type="transmembrane region" description="Helical" evidence="5">
    <location>
        <begin position="6"/>
        <end position="25"/>
    </location>
</feature>
<dbReference type="EMBL" id="JBHSGO010000048">
    <property type="protein sequence ID" value="MFC4665576.1"/>
    <property type="molecule type" value="Genomic_DNA"/>
</dbReference>
<comment type="caution">
    <text evidence="6">The sequence shown here is derived from an EMBL/GenBank/DDBJ whole genome shotgun (WGS) entry which is preliminary data.</text>
</comment>
<protein>
    <submittedName>
        <fullName evidence="6">CvpA family protein</fullName>
    </submittedName>
</protein>
<gene>
    <name evidence="6" type="ORF">ACFO3G_02945</name>
</gene>
<feature type="transmembrane region" description="Helical" evidence="5">
    <location>
        <begin position="32"/>
        <end position="52"/>
    </location>
</feature>
<keyword evidence="2 5" id="KW-0812">Transmembrane</keyword>
<evidence type="ECO:0000313" key="6">
    <source>
        <dbReference type="EMBL" id="MFC4665576.1"/>
    </source>
</evidence>
<accession>A0ABV9K6H1</accession>
<evidence type="ECO:0000256" key="1">
    <source>
        <dbReference type="ARBA" id="ARBA00004141"/>
    </source>
</evidence>
<evidence type="ECO:0000256" key="3">
    <source>
        <dbReference type="ARBA" id="ARBA00022989"/>
    </source>
</evidence>
<organism evidence="6 7">
    <name type="scientific">Falsiporphyromonas endometrii</name>
    <dbReference type="NCBI Taxonomy" id="1387297"/>
    <lineage>
        <taxon>Bacteria</taxon>
        <taxon>Pseudomonadati</taxon>
        <taxon>Bacteroidota</taxon>
        <taxon>Bacteroidia</taxon>
        <taxon>Bacteroidales</taxon>
        <taxon>Porphyromonadaceae</taxon>
        <taxon>Falsiporphyromonas</taxon>
    </lineage>
</organism>
<sequence length="189" mass="20852">MNWLDIVILIILTYAVIKGAMSGLIKSAGNFFAVLIALTCYAVVTPLVDFFLNDVLGASQGFSAWSSRIVSIVLIIVVLKLLVHVLNHLINATPLGLINHLGGALVNLVIWLLICSFAFNVFEFIDQFTKPISQLISSTDQVKDRQTDRDKSIFYYPIKEILPAIVPGNAFPKQDDMASVRVDEGKESK</sequence>
<evidence type="ECO:0000313" key="7">
    <source>
        <dbReference type="Proteomes" id="UP001596020"/>
    </source>
</evidence>
<feature type="transmembrane region" description="Helical" evidence="5">
    <location>
        <begin position="64"/>
        <end position="83"/>
    </location>
</feature>
<dbReference type="InterPro" id="IPR003825">
    <property type="entry name" value="Colicin-V_CvpA"/>
</dbReference>
<evidence type="ECO:0000256" key="4">
    <source>
        <dbReference type="ARBA" id="ARBA00023136"/>
    </source>
</evidence>
<keyword evidence="3 5" id="KW-1133">Transmembrane helix</keyword>
<comment type="subcellular location">
    <subcellularLocation>
        <location evidence="1">Membrane</location>
        <topology evidence="1">Multi-pass membrane protein</topology>
    </subcellularLocation>
</comment>
<name>A0ABV9K6H1_9PORP</name>
<dbReference type="Proteomes" id="UP001596020">
    <property type="component" value="Unassembled WGS sequence"/>
</dbReference>